<dbReference type="Gene3D" id="1.20.1440.210">
    <property type="match status" value="1"/>
</dbReference>
<keyword evidence="1" id="KW-0472">Membrane</keyword>
<name>A0A6P1DVD7_9GAMM</name>
<dbReference type="InterPro" id="IPR024478">
    <property type="entry name" value="HlyB_4HB_MCP"/>
</dbReference>
<evidence type="ECO:0000256" key="1">
    <source>
        <dbReference type="SAM" id="Phobius"/>
    </source>
</evidence>
<protein>
    <submittedName>
        <fullName evidence="3">Methyl-accepting chemotaxis protein</fullName>
    </submittedName>
</protein>
<feature type="transmembrane region" description="Helical" evidence="1">
    <location>
        <begin position="295"/>
        <end position="318"/>
    </location>
</feature>
<keyword evidence="1" id="KW-0812">Transmembrane</keyword>
<reference evidence="4" key="1">
    <citation type="journal article" date="2020" name="Microbiol. Resour. Announc.">
        <title>Draft Genome Sequences of Thiorhodococcus mannitoliphagus and Thiorhodococcus minor, Purple Sulfur Photosynthetic Bacteria in the Gammaproteobacterial Family Chromatiaceae.</title>
        <authorList>
            <person name="Aviles F.A."/>
            <person name="Meyer T.E."/>
            <person name="Kyndt J.A."/>
        </authorList>
    </citation>
    <scope>NUCLEOTIDE SEQUENCE [LARGE SCALE GENOMIC DNA]</scope>
    <source>
        <strain evidence="4">DSM 18266</strain>
    </source>
</reference>
<dbReference type="PROSITE" id="PS51753">
    <property type="entry name" value="HBM"/>
    <property type="match status" value="1"/>
</dbReference>
<keyword evidence="1" id="KW-1133">Transmembrane helix</keyword>
<dbReference type="EMBL" id="JAAIJR010000081">
    <property type="protein sequence ID" value="NEX22078.1"/>
    <property type="molecule type" value="Genomic_DNA"/>
</dbReference>
<proteinExistence type="predicted"/>
<gene>
    <name evidence="3" type="ORF">G3480_17485</name>
</gene>
<dbReference type="Proteomes" id="UP000471640">
    <property type="component" value="Unassembled WGS sequence"/>
</dbReference>
<dbReference type="InterPro" id="IPR032255">
    <property type="entry name" value="HBM"/>
</dbReference>
<evidence type="ECO:0000259" key="2">
    <source>
        <dbReference type="PROSITE" id="PS51753"/>
    </source>
</evidence>
<dbReference type="AlphaFoldDB" id="A0A6P1DVD7"/>
<feature type="domain" description="HBM" evidence="2">
    <location>
        <begin position="45"/>
        <end position="285"/>
    </location>
</feature>
<reference evidence="3 4" key="2">
    <citation type="submission" date="2020-02" db="EMBL/GenBank/DDBJ databases">
        <title>Genome sequences of Thiorhodococcus mannitoliphagus and Thiorhodococcus minor, purple sulfur photosynthetic bacteria in the gammaproteobacterial family, Chromatiaceae.</title>
        <authorList>
            <person name="Aviles F.A."/>
            <person name="Meyer T.E."/>
            <person name="Kyndt J.A."/>
        </authorList>
    </citation>
    <scope>NUCLEOTIDE SEQUENCE [LARGE SCALE GENOMIC DNA]</scope>
    <source>
        <strain evidence="3 4">DSM 18266</strain>
    </source>
</reference>
<sequence length="356" mass="39403">MFRSMTMAKKLVLGFGIVLVLLVVVAGVAFFTINGASTGFGDYRNMAIRANAMGEVQANMLMARIQVKDYLTTHSEKDKKEFSDYLTAGEKLLSETAALIKSPERQAKIKSADAAIETYAATFEKVVAHTDEIDRLDREVLAIAGKTLEQQLTQILETANRDADSEAVLKASRSLRNLLLARVYVMKFIDTNAQDAADRVDSEWQSLETNLAELDAALQDVQRRRWLEETLRLKVEYKNAFDRLVQATKERNTLVTDTLDAIGPKFAADIEDVKLSYKAEQDELGPQLQASNARAVVIISALSAIALAVGIFIAWWIIRVVMAQLGKDPAEIAEITRQIAKGDLAISFDQTKMLGV</sequence>
<dbReference type="SMART" id="SM01358">
    <property type="entry name" value="HBM"/>
    <property type="match status" value="1"/>
</dbReference>
<accession>A0A6P1DVD7</accession>
<organism evidence="3 4">
    <name type="scientific">Thiorhodococcus mannitoliphagus</name>
    <dbReference type="NCBI Taxonomy" id="329406"/>
    <lineage>
        <taxon>Bacteria</taxon>
        <taxon>Pseudomonadati</taxon>
        <taxon>Pseudomonadota</taxon>
        <taxon>Gammaproteobacteria</taxon>
        <taxon>Chromatiales</taxon>
        <taxon>Chromatiaceae</taxon>
        <taxon>Thiorhodococcus</taxon>
    </lineage>
</organism>
<comment type="caution">
    <text evidence="3">The sequence shown here is derived from an EMBL/GenBank/DDBJ whole genome shotgun (WGS) entry which is preliminary data.</text>
</comment>
<dbReference type="RefSeq" id="WP_206171767.1">
    <property type="nucleotide sequence ID" value="NZ_JAAIJR010000081.1"/>
</dbReference>
<evidence type="ECO:0000313" key="4">
    <source>
        <dbReference type="Proteomes" id="UP000471640"/>
    </source>
</evidence>
<feature type="non-terminal residue" evidence="3">
    <location>
        <position position="356"/>
    </location>
</feature>
<keyword evidence="4" id="KW-1185">Reference proteome</keyword>
<dbReference type="Pfam" id="PF12729">
    <property type="entry name" value="4HB_MCP_1"/>
    <property type="match status" value="1"/>
</dbReference>
<evidence type="ECO:0000313" key="3">
    <source>
        <dbReference type="EMBL" id="NEX22078.1"/>
    </source>
</evidence>